<proteinExistence type="predicted"/>
<dbReference type="Proteomes" id="UP000262853">
    <property type="component" value="Genome"/>
</dbReference>
<sequence>MKKFCKMCVKQGRKRPNLVAEKGGKGLCSVHYRRKLAYRGEPQGLVPMGRAQEHLSALRDAGVTLPRMAKLSGVSARSLELILYGERESVRALTEQKILSIGIGQATELKDKGKSQVASLGTVRRLQSLRRLGYSIKDLADRVGLTRAALDAILGQPDRKWVNQSTAEAVKKVFAELQATPPPETATTRRAAEVAKERGWPLPLAWDEDAIDDPSAEPHDVERRKTDWYQEYLDIKENLGITTQSQIARRMGIREEALYQRLKRLKQTEESAA</sequence>
<accession>A0A385DNJ6</accession>
<evidence type="ECO:0000313" key="1">
    <source>
        <dbReference type="EMBL" id="AXQ60896.1"/>
    </source>
</evidence>
<evidence type="ECO:0000313" key="2">
    <source>
        <dbReference type="Proteomes" id="UP000262853"/>
    </source>
</evidence>
<protein>
    <submittedName>
        <fullName evidence="1">Helix-turn-helix DNA binding domain protein</fullName>
    </submittedName>
</protein>
<dbReference type="EMBL" id="MH669002">
    <property type="protein sequence ID" value="AXQ60896.1"/>
    <property type="molecule type" value="Genomic_DNA"/>
</dbReference>
<organism evidence="1 2">
    <name type="scientific">Mycobacterium phage Emmina</name>
    <dbReference type="NCBI Taxonomy" id="2301564"/>
    <lineage>
        <taxon>Viruses</taxon>
        <taxon>Duplodnaviria</taxon>
        <taxon>Heunggongvirae</taxon>
        <taxon>Uroviricota</taxon>
        <taxon>Caudoviricetes</taxon>
        <taxon>Kostyavirus</taxon>
        <taxon>Kostyavirus porky</taxon>
    </lineage>
</organism>
<name>A0A385DNJ6_9CAUD</name>
<reference evidence="2" key="1">
    <citation type="submission" date="2018-07" db="EMBL/GenBank/DDBJ databases">
        <authorList>
            <person name="Quirk P.G."/>
            <person name="Krulwich T.A."/>
        </authorList>
    </citation>
    <scope>NUCLEOTIDE SEQUENCE [LARGE SCALE GENOMIC DNA]</scope>
</reference>
<gene>
    <name evidence="1" type="primary">92</name>
    <name evidence="1" type="ORF">SEA_EMMINA_92</name>
</gene>